<keyword evidence="1" id="KW-0862">Zinc</keyword>
<comment type="caution">
    <text evidence="4">The sequence shown here is derived from an EMBL/GenBank/DDBJ whole genome shotgun (WGS) entry which is preliminary data.</text>
</comment>
<feature type="domain" description="C2H2-type" evidence="3">
    <location>
        <begin position="177"/>
        <end position="205"/>
    </location>
</feature>
<feature type="region of interest" description="Disordered" evidence="2">
    <location>
        <begin position="148"/>
        <end position="176"/>
    </location>
</feature>
<protein>
    <recommendedName>
        <fullName evidence="3">C2H2-type domain-containing protein</fullName>
    </recommendedName>
</protein>
<dbReference type="GO" id="GO:0008270">
    <property type="term" value="F:zinc ion binding"/>
    <property type="evidence" value="ECO:0007669"/>
    <property type="project" value="UniProtKB-KW"/>
</dbReference>
<dbReference type="AlphaFoldDB" id="A0AAN6SWY8"/>
<keyword evidence="5" id="KW-1185">Reference proteome</keyword>
<feature type="compositionally biased region" description="Polar residues" evidence="2">
    <location>
        <begin position="16"/>
        <end position="34"/>
    </location>
</feature>
<evidence type="ECO:0000313" key="4">
    <source>
        <dbReference type="EMBL" id="KAK4095892.1"/>
    </source>
</evidence>
<reference evidence="4" key="2">
    <citation type="submission" date="2023-05" db="EMBL/GenBank/DDBJ databases">
        <authorList>
            <consortium name="Lawrence Berkeley National Laboratory"/>
            <person name="Steindorff A."/>
            <person name="Hensen N."/>
            <person name="Bonometti L."/>
            <person name="Westerberg I."/>
            <person name="Brannstrom I.O."/>
            <person name="Guillou S."/>
            <person name="Cros-Aarteil S."/>
            <person name="Calhoun S."/>
            <person name="Haridas S."/>
            <person name="Kuo A."/>
            <person name="Mondo S."/>
            <person name="Pangilinan J."/>
            <person name="Riley R."/>
            <person name="Labutti K."/>
            <person name="Andreopoulos B."/>
            <person name="Lipzen A."/>
            <person name="Chen C."/>
            <person name="Yanf M."/>
            <person name="Daum C."/>
            <person name="Ng V."/>
            <person name="Clum A."/>
            <person name="Ohm R."/>
            <person name="Martin F."/>
            <person name="Silar P."/>
            <person name="Natvig D."/>
            <person name="Lalanne C."/>
            <person name="Gautier V."/>
            <person name="Ament-Velasquez S.L."/>
            <person name="Kruys A."/>
            <person name="Hutchinson M.I."/>
            <person name="Powell A.J."/>
            <person name="Barry K."/>
            <person name="Miller A.N."/>
            <person name="Grigoriev I.V."/>
            <person name="Debuchy R."/>
            <person name="Gladieux P."/>
            <person name="Thoren M.H."/>
            <person name="Johannesson H."/>
        </authorList>
    </citation>
    <scope>NUCLEOTIDE SEQUENCE</scope>
    <source>
        <strain evidence="4">CBS 757.83</strain>
    </source>
</reference>
<evidence type="ECO:0000259" key="3">
    <source>
        <dbReference type="PROSITE" id="PS50157"/>
    </source>
</evidence>
<keyword evidence="1" id="KW-0863">Zinc-finger</keyword>
<feature type="compositionally biased region" description="Low complexity" evidence="2">
    <location>
        <begin position="96"/>
        <end position="107"/>
    </location>
</feature>
<reference evidence="4" key="1">
    <citation type="journal article" date="2023" name="Mol. Phylogenet. Evol.">
        <title>Genome-scale phylogeny and comparative genomics of the fungal order Sordariales.</title>
        <authorList>
            <person name="Hensen N."/>
            <person name="Bonometti L."/>
            <person name="Westerberg I."/>
            <person name="Brannstrom I.O."/>
            <person name="Guillou S."/>
            <person name="Cros-Aarteil S."/>
            <person name="Calhoun S."/>
            <person name="Haridas S."/>
            <person name="Kuo A."/>
            <person name="Mondo S."/>
            <person name="Pangilinan J."/>
            <person name="Riley R."/>
            <person name="LaButti K."/>
            <person name="Andreopoulos B."/>
            <person name="Lipzen A."/>
            <person name="Chen C."/>
            <person name="Yan M."/>
            <person name="Daum C."/>
            <person name="Ng V."/>
            <person name="Clum A."/>
            <person name="Steindorff A."/>
            <person name="Ohm R.A."/>
            <person name="Martin F."/>
            <person name="Silar P."/>
            <person name="Natvig D.O."/>
            <person name="Lalanne C."/>
            <person name="Gautier V."/>
            <person name="Ament-Velasquez S.L."/>
            <person name="Kruys A."/>
            <person name="Hutchinson M.I."/>
            <person name="Powell A.J."/>
            <person name="Barry K."/>
            <person name="Miller A.N."/>
            <person name="Grigoriev I.V."/>
            <person name="Debuchy R."/>
            <person name="Gladieux P."/>
            <person name="Hiltunen Thoren M."/>
            <person name="Johannesson H."/>
        </authorList>
    </citation>
    <scope>NUCLEOTIDE SEQUENCE</scope>
    <source>
        <strain evidence="4">CBS 757.83</strain>
    </source>
</reference>
<feature type="compositionally biased region" description="Low complexity" evidence="2">
    <location>
        <begin position="154"/>
        <end position="165"/>
    </location>
</feature>
<evidence type="ECO:0000313" key="5">
    <source>
        <dbReference type="Proteomes" id="UP001305647"/>
    </source>
</evidence>
<evidence type="ECO:0000256" key="2">
    <source>
        <dbReference type="SAM" id="MobiDB-lite"/>
    </source>
</evidence>
<evidence type="ECO:0000256" key="1">
    <source>
        <dbReference type="PROSITE-ProRule" id="PRU00042"/>
    </source>
</evidence>
<proteinExistence type="predicted"/>
<accession>A0AAN6SWY8</accession>
<dbReference type="EMBL" id="MU863764">
    <property type="protein sequence ID" value="KAK4095892.1"/>
    <property type="molecule type" value="Genomic_DNA"/>
</dbReference>
<feature type="region of interest" description="Disordered" evidence="2">
    <location>
        <begin position="70"/>
        <end position="107"/>
    </location>
</feature>
<gene>
    <name evidence="4" type="ORF">N658DRAFT_502183</name>
</gene>
<name>A0AAN6SWY8_9PEZI</name>
<organism evidence="4 5">
    <name type="scientific">Parathielavia hyrcaniae</name>
    <dbReference type="NCBI Taxonomy" id="113614"/>
    <lineage>
        <taxon>Eukaryota</taxon>
        <taxon>Fungi</taxon>
        <taxon>Dikarya</taxon>
        <taxon>Ascomycota</taxon>
        <taxon>Pezizomycotina</taxon>
        <taxon>Sordariomycetes</taxon>
        <taxon>Sordariomycetidae</taxon>
        <taxon>Sordariales</taxon>
        <taxon>Chaetomiaceae</taxon>
        <taxon>Parathielavia</taxon>
    </lineage>
</organism>
<dbReference type="InterPro" id="IPR013087">
    <property type="entry name" value="Znf_C2H2_type"/>
</dbReference>
<keyword evidence="1" id="KW-0479">Metal-binding</keyword>
<feature type="region of interest" description="Disordered" evidence="2">
    <location>
        <begin position="1"/>
        <end position="34"/>
    </location>
</feature>
<sequence>MSGNKAKTGPRHGNHPGSNPATHQQITSQLGGLSLGTTTHQQFNYAQVEKFQYATPANLASHAQVAPHTTGGDYYTQHAAHPATTGYDGHGGHPESALGHSAGHSGFGAAAEDPHFKALCKALAAWEKAAKVPPFKVKYPKWGHDPTSKTAGFSSSNGAPKKASAPKPPGQTASARYKCSCGKQYSEKDELNGHLNRNQTHKRTK</sequence>
<dbReference type="PROSITE" id="PS50157">
    <property type="entry name" value="ZINC_FINGER_C2H2_2"/>
    <property type="match status" value="1"/>
</dbReference>
<dbReference type="Proteomes" id="UP001305647">
    <property type="component" value="Unassembled WGS sequence"/>
</dbReference>